<dbReference type="AlphaFoldDB" id="A0A7J7EUU0"/>
<organism evidence="1 2">
    <name type="scientific">Diceros bicornis minor</name>
    <name type="common">South-central black rhinoceros</name>
    <dbReference type="NCBI Taxonomy" id="77932"/>
    <lineage>
        <taxon>Eukaryota</taxon>
        <taxon>Metazoa</taxon>
        <taxon>Chordata</taxon>
        <taxon>Craniata</taxon>
        <taxon>Vertebrata</taxon>
        <taxon>Euteleostomi</taxon>
        <taxon>Mammalia</taxon>
        <taxon>Eutheria</taxon>
        <taxon>Laurasiatheria</taxon>
        <taxon>Perissodactyla</taxon>
        <taxon>Rhinocerotidae</taxon>
        <taxon>Diceros</taxon>
    </lineage>
</organism>
<dbReference type="EMBL" id="JACDTQ010002282">
    <property type="protein sequence ID" value="KAF5919463.1"/>
    <property type="molecule type" value="Genomic_DNA"/>
</dbReference>
<name>A0A7J7EUU0_DICBM</name>
<evidence type="ECO:0000313" key="2">
    <source>
        <dbReference type="Proteomes" id="UP000551758"/>
    </source>
</evidence>
<evidence type="ECO:0000313" key="1">
    <source>
        <dbReference type="EMBL" id="KAF5919463.1"/>
    </source>
</evidence>
<proteinExistence type="predicted"/>
<keyword evidence="2" id="KW-1185">Reference proteome</keyword>
<accession>A0A7J7EUU0</accession>
<gene>
    <name evidence="1" type="ORF">HPG69_006063</name>
</gene>
<dbReference type="Proteomes" id="UP000551758">
    <property type="component" value="Unassembled WGS sequence"/>
</dbReference>
<reference evidence="1 2" key="1">
    <citation type="journal article" date="2020" name="Mol. Biol. Evol.">
        <title>Interspecific Gene Flow and the Evolution of Specialization in Black and White Rhinoceros.</title>
        <authorList>
            <person name="Moodley Y."/>
            <person name="Westbury M.V."/>
            <person name="Russo I.M."/>
            <person name="Gopalakrishnan S."/>
            <person name="Rakotoarivelo A."/>
            <person name="Olsen R.A."/>
            <person name="Prost S."/>
            <person name="Tunstall T."/>
            <person name="Ryder O.A."/>
            <person name="Dalen L."/>
            <person name="Bruford M.W."/>
        </authorList>
    </citation>
    <scope>NUCLEOTIDE SEQUENCE [LARGE SCALE GENOMIC DNA]</scope>
    <source>
        <strain evidence="1">SBR-YM</strain>
        <tissue evidence="1">Skin</tissue>
    </source>
</reference>
<protein>
    <submittedName>
        <fullName evidence="1">Uncharacterized protein</fullName>
    </submittedName>
</protein>
<sequence length="193" mass="20981">MSQFLPLLPWSSRRAGGPEKEPGTTGEVVGLYVQEFRPGIGLSRVSGKRDVCCCPWSREHCRALLFHFLIPAVLPSLSFAPLTQDPALPLPPPQECQREALGGQWDSLSAESFSLFAGAASATYRWIDAAGSPAAQQALAEQSRLCRWQSIAHPGWRLSHKLAVLSRGLLMGCLGTGQGHPGWLAILPWTQEL</sequence>
<comment type="caution">
    <text evidence="1">The sequence shown here is derived from an EMBL/GenBank/DDBJ whole genome shotgun (WGS) entry which is preliminary data.</text>
</comment>